<name>A0A495NYW6_9FLAO</name>
<sequence length="113" mass="13479">MLITAQEKECFDIKNGKFKYLDSQSNEFIVKRIDSIQVDSCTTVNFVYHSKIHWKSECEYEMTVFKVNDSLYNQILGNVFEFKIMSIENNKIKLKTKTVNKKREMEYIMNILD</sequence>
<keyword evidence="2" id="KW-1185">Reference proteome</keyword>
<evidence type="ECO:0000313" key="2">
    <source>
        <dbReference type="Proteomes" id="UP000276282"/>
    </source>
</evidence>
<comment type="caution">
    <text evidence="1">The sequence shown here is derived from an EMBL/GenBank/DDBJ whole genome shotgun (WGS) entry which is preliminary data.</text>
</comment>
<evidence type="ECO:0000313" key="1">
    <source>
        <dbReference type="EMBL" id="RKS42750.1"/>
    </source>
</evidence>
<protein>
    <recommendedName>
        <fullName evidence="3">Lipocalin-like protein</fullName>
    </recommendedName>
</protein>
<proteinExistence type="predicted"/>
<dbReference type="RefSeq" id="WP_121346825.1">
    <property type="nucleotide sequence ID" value="NZ_RBLG01000006.1"/>
</dbReference>
<accession>A0A495NYW6</accession>
<evidence type="ECO:0008006" key="3">
    <source>
        <dbReference type="Google" id="ProtNLM"/>
    </source>
</evidence>
<dbReference type="EMBL" id="RBLG01000006">
    <property type="protein sequence ID" value="RKS42750.1"/>
    <property type="molecule type" value="Genomic_DNA"/>
</dbReference>
<dbReference type="Proteomes" id="UP000276282">
    <property type="component" value="Unassembled WGS sequence"/>
</dbReference>
<reference evidence="1 2" key="1">
    <citation type="submission" date="2018-10" db="EMBL/GenBank/DDBJ databases">
        <title>Genomic Encyclopedia of Archaeal and Bacterial Type Strains, Phase II (KMG-II): from individual species to whole genera.</title>
        <authorList>
            <person name="Goeker M."/>
        </authorList>
    </citation>
    <scope>NUCLEOTIDE SEQUENCE [LARGE SCALE GENOMIC DNA]</scope>
    <source>
        <strain evidence="1 2">DSM 19839</strain>
    </source>
</reference>
<dbReference type="OrthoDB" id="1144076at2"/>
<gene>
    <name evidence="1" type="ORF">BC962_3037</name>
</gene>
<organism evidence="1 2">
    <name type="scientific">Gillisia mitskevichiae</name>
    <dbReference type="NCBI Taxonomy" id="270921"/>
    <lineage>
        <taxon>Bacteria</taxon>
        <taxon>Pseudomonadati</taxon>
        <taxon>Bacteroidota</taxon>
        <taxon>Flavobacteriia</taxon>
        <taxon>Flavobacteriales</taxon>
        <taxon>Flavobacteriaceae</taxon>
        <taxon>Gillisia</taxon>
    </lineage>
</organism>
<dbReference type="AlphaFoldDB" id="A0A495NYW6"/>